<evidence type="ECO:0000313" key="3">
    <source>
        <dbReference type="EMBL" id="MFH4982439.1"/>
    </source>
</evidence>
<dbReference type="NCBIfam" id="NF005559">
    <property type="entry name" value="PRK07231.1"/>
    <property type="match status" value="1"/>
</dbReference>
<dbReference type="PANTHER" id="PTHR43975">
    <property type="entry name" value="ZGC:101858"/>
    <property type="match status" value="1"/>
</dbReference>
<dbReference type="GO" id="GO:0016491">
    <property type="term" value="F:oxidoreductase activity"/>
    <property type="evidence" value="ECO:0007669"/>
    <property type="project" value="UniProtKB-KW"/>
</dbReference>
<dbReference type="Pfam" id="PF13561">
    <property type="entry name" value="adh_short_C2"/>
    <property type="match status" value="1"/>
</dbReference>
<dbReference type="InterPro" id="IPR036291">
    <property type="entry name" value="NAD(P)-bd_dom_sf"/>
</dbReference>
<keyword evidence="1" id="KW-0560">Oxidoreductase</keyword>
<dbReference type="FunFam" id="3.40.50.720:FF:000084">
    <property type="entry name" value="Short-chain dehydrogenase reductase"/>
    <property type="match status" value="1"/>
</dbReference>
<evidence type="ECO:0000313" key="4">
    <source>
        <dbReference type="Proteomes" id="UP001608902"/>
    </source>
</evidence>
<dbReference type="InterPro" id="IPR057326">
    <property type="entry name" value="KR_dom"/>
</dbReference>
<dbReference type="Proteomes" id="UP001608902">
    <property type="component" value="Unassembled WGS sequence"/>
</dbReference>
<feature type="domain" description="Ketoreductase" evidence="2">
    <location>
        <begin position="10"/>
        <end position="187"/>
    </location>
</feature>
<proteinExistence type="predicted"/>
<dbReference type="InterPro" id="IPR020904">
    <property type="entry name" value="Sc_DH/Rdtase_CS"/>
</dbReference>
<dbReference type="EMBL" id="JBGFUD010009302">
    <property type="protein sequence ID" value="MFH4982439.1"/>
    <property type="molecule type" value="Genomic_DNA"/>
</dbReference>
<accession>A0ABD6ER40</accession>
<dbReference type="SUPFAM" id="SSF51735">
    <property type="entry name" value="NAD(P)-binding Rossmann-fold domains"/>
    <property type="match status" value="1"/>
</dbReference>
<keyword evidence="4" id="KW-1185">Reference proteome</keyword>
<dbReference type="InterPro" id="IPR002347">
    <property type="entry name" value="SDR_fam"/>
</dbReference>
<dbReference type="GO" id="GO:0006629">
    <property type="term" value="P:lipid metabolic process"/>
    <property type="evidence" value="ECO:0007669"/>
    <property type="project" value="UniProtKB-ARBA"/>
</dbReference>
<dbReference type="AlphaFoldDB" id="A0ABD6ER40"/>
<comment type="caution">
    <text evidence="3">The sequence shown here is derived from an EMBL/GenBank/DDBJ whole genome shotgun (WGS) entry which is preliminary data.</text>
</comment>
<sequence length="260" mass="27401">MSSVINLTGKVALITGATSGIGKATAVLFNRLGANIVITGRTTERLCSLAEQLSSGGKAEAYPFTADLTKEDEIKALANAVIDRFHRLDILVNNAGIIAKGTIENTTLESYDQVMNVNLRSIFFLTHLLTPELIKTKGAIVNVSSVNGMRSFPGVLAYNISKAGVDQFTRCAALELAAKGVRVNSVNPGVTVTELHTRGGMNEAEFKAFLEHSKSTHALGRAGTPDEVANAIAFLASDAASFITGASLPVDGGRHAMCPR</sequence>
<dbReference type="PRINTS" id="PR00080">
    <property type="entry name" value="SDRFAMILY"/>
</dbReference>
<dbReference type="PRINTS" id="PR00081">
    <property type="entry name" value="GDHRDH"/>
</dbReference>
<dbReference type="PROSITE" id="PS00061">
    <property type="entry name" value="ADH_SHORT"/>
    <property type="match status" value="1"/>
</dbReference>
<dbReference type="Gene3D" id="3.40.50.720">
    <property type="entry name" value="NAD(P)-binding Rossmann-like Domain"/>
    <property type="match status" value="1"/>
</dbReference>
<reference evidence="3 4" key="1">
    <citation type="submission" date="2024-08" db="EMBL/GenBank/DDBJ databases">
        <title>Gnathostoma spinigerum genome.</title>
        <authorList>
            <person name="Gonzalez-Bertolin B."/>
            <person name="Monzon S."/>
            <person name="Zaballos A."/>
            <person name="Jimenez P."/>
            <person name="Dekumyoy P."/>
            <person name="Varona S."/>
            <person name="Cuesta I."/>
            <person name="Sumanam S."/>
            <person name="Adisakwattana P."/>
            <person name="Gasser R.B."/>
            <person name="Hernandez-Gonzalez A."/>
            <person name="Young N.D."/>
            <person name="Perteguer M.J."/>
        </authorList>
    </citation>
    <scope>NUCLEOTIDE SEQUENCE [LARGE SCALE GENOMIC DNA]</scope>
    <source>
        <strain evidence="3">AL3</strain>
        <tissue evidence="3">Liver</tissue>
    </source>
</reference>
<organism evidence="3 4">
    <name type="scientific">Gnathostoma spinigerum</name>
    <dbReference type="NCBI Taxonomy" id="75299"/>
    <lineage>
        <taxon>Eukaryota</taxon>
        <taxon>Metazoa</taxon>
        <taxon>Ecdysozoa</taxon>
        <taxon>Nematoda</taxon>
        <taxon>Chromadorea</taxon>
        <taxon>Rhabditida</taxon>
        <taxon>Spirurina</taxon>
        <taxon>Gnathostomatomorpha</taxon>
        <taxon>Gnathostomatoidea</taxon>
        <taxon>Gnathostomatidae</taxon>
        <taxon>Gnathostoma</taxon>
    </lineage>
</organism>
<protein>
    <recommendedName>
        <fullName evidence="2">Ketoreductase domain-containing protein</fullName>
    </recommendedName>
</protein>
<dbReference type="SMART" id="SM00822">
    <property type="entry name" value="PKS_KR"/>
    <property type="match status" value="1"/>
</dbReference>
<dbReference type="PANTHER" id="PTHR43975:SF2">
    <property type="entry name" value="EG:BACR7A4.14 PROTEIN-RELATED"/>
    <property type="match status" value="1"/>
</dbReference>
<evidence type="ECO:0000259" key="2">
    <source>
        <dbReference type="SMART" id="SM00822"/>
    </source>
</evidence>
<gene>
    <name evidence="3" type="ORF">AB6A40_009148</name>
</gene>
<evidence type="ECO:0000256" key="1">
    <source>
        <dbReference type="ARBA" id="ARBA00023002"/>
    </source>
</evidence>
<name>A0ABD6ER40_9BILA</name>